<name>A0AAX2GWH6_9FLAO</name>
<protein>
    <recommendedName>
        <fullName evidence="1">DUF6268 domain-containing protein</fullName>
    </recommendedName>
</protein>
<dbReference type="Proteomes" id="UP000215539">
    <property type="component" value="Chromosome 1"/>
</dbReference>
<gene>
    <name evidence="2" type="ORF">AXF12_05230</name>
    <name evidence="3" type="ORF">SAMEA44541418_00679</name>
</gene>
<dbReference type="Pfam" id="PF19783">
    <property type="entry name" value="DUF6268"/>
    <property type="match status" value="1"/>
</dbReference>
<evidence type="ECO:0000313" key="2">
    <source>
        <dbReference type="EMBL" id="AMD84972.1"/>
    </source>
</evidence>
<sequence length="299" mass="33268">MRKYIWLLLIVLPLLSQGQVIIRTDLITDSKLKDDHVPEDEPSPTIGSGDMLKYSLQGTLPVFYEQNDSGQPSAWLIGFNAAYATMSNHDAAKALVPSKLFNAGLNLAHVRPLSERWLLMCSLGAGFYSDTHDTSWQQVLGSGGAIFAYQWRPNLLVGVGGGVSNALGLPMLMPMLYLRYSLEGKYEFSAELTSTIKIAAARKWDEHWKLELNALEGDGMSAIVKREGDWKLFGMMQLSGSISPVYYFSEKTSIFASVGVDYARSVQLSERSLKSIFNDNTDYRFNPAPHISIGFRYGM</sequence>
<keyword evidence="4" id="KW-1185">Reference proteome</keyword>
<evidence type="ECO:0000313" key="4">
    <source>
        <dbReference type="Proteomes" id="UP000065822"/>
    </source>
</evidence>
<dbReference type="EMBL" id="CP014227">
    <property type="protein sequence ID" value="AMD84972.1"/>
    <property type="molecule type" value="Genomic_DNA"/>
</dbReference>
<organism evidence="3 5">
    <name type="scientific">Capnocytophaga haemolytica</name>
    <dbReference type="NCBI Taxonomy" id="45243"/>
    <lineage>
        <taxon>Bacteria</taxon>
        <taxon>Pseudomonadati</taxon>
        <taxon>Bacteroidota</taxon>
        <taxon>Flavobacteriia</taxon>
        <taxon>Flavobacteriales</taxon>
        <taxon>Flavobacteriaceae</taxon>
        <taxon>Capnocytophaga</taxon>
    </lineage>
</organism>
<reference evidence="2 4" key="1">
    <citation type="submission" date="2016-02" db="EMBL/GenBank/DDBJ databases">
        <authorList>
            <person name="Holder M.E."/>
            <person name="Ajami N.J."/>
            <person name="Petrosino J.F."/>
        </authorList>
    </citation>
    <scope>NUCLEOTIDE SEQUENCE [LARGE SCALE GENOMIC DNA]</scope>
    <source>
        <strain evidence="2 4">CCUG 32990</strain>
    </source>
</reference>
<feature type="domain" description="DUF6268" evidence="1">
    <location>
        <begin position="18"/>
        <end position="298"/>
    </location>
</feature>
<evidence type="ECO:0000313" key="5">
    <source>
        <dbReference type="Proteomes" id="UP000215539"/>
    </source>
</evidence>
<reference evidence="3 5" key="2">
    <citation type="submission" date="2017-06" db="EMBL/GenBank/DDBJ databases">
        <authorList>
            <consortium name="Pathogen Informatics"/>
        </authorList>
    </citation>
    <scope>NUCLEOTIDE SEQUENCE [LARGE SCALE GENOMIC DNA]</scope>
    <source>
        <strain evidence="3 5">NCTC12947</strain>
    </source>
</reference>
<dbReference type="KEGG" id="chg:AXF12_05230"/>
<accession>A0AAX2GWH6</accession>
<dbReference type="Proteomes" id="UP000065822">
    <property type="component" value="Chromosome"/>
</dbReference>
<evidence type="ECO:0000259" key="1">
    <source>
        <dbReference type="Pfam" id="PF19783"/>
    </source>
</evidence>
<evidence type="ECO:0000313" key="3">
    <source>
        <dbReference type="EMBL" id="SNV06041.1"/>
    </source>
</evidence>
<dbReference type="RefSeq" id="WP_066428952.1">
    <property type="nucleotide sequence ID" value="NZ_CP014227.1"/>
</dbReference>
<dbReference type="AlphaFoldDB" id="A0AAX2GWH6"/>
<dbReference type="EMBL" id="LT906449">
    <property type="protein sequence ID" value="SNV06041.1"/>
    <property type="molecule type" value="Genomic_DNA"/>
</dbReference>
<dbReference type="InterPro" id="IPR046235">
    <property type="entry name" value="DUF6268"/>
</dbReference>
<proteinExistence type="predicted"/>